<sequence>MKQKIIAYFMIIIFLTLSLVMSGFGVAATYYYYQSIANTFQQQAESVSPVWTRETDFSSIKLMDYSDDIIKQYEVKGSQLQLLKRDGKLIQSSTGFNEGTTYYVDPSVLSLKTTYKTEKNKYSGEKIMAVYTPLIFEGQTVGVLRYVVSLTKIDSLIMHLIGIGIIICVVVAVIVLLVSLKLGNSIVRPLNDIIEFTQKMPEDKYRKRIKEIYPNELGEMAKMLNYMADEILKMDRLKNDFISSVTHELRTPLTGIKGWIETIQAPHDLSDEELKFGLGIISDESERLIVLVEDLLDFSRYQSNRIELVTASVNVDKIINEVIFTLKHKSEKKGIRLVAQTIPITITADGNKLKQVVFNILDNAINFSYKDSIINIIQTINQDSVLIQIINVGIGIKKENLEHIMKSFYKIDPKSAGSGLGLAISRSIVDNHGGTLQIESEYGKGTTVNISLPLEGIAVLHQSLE</sequence>
<dbReference type="CDD" id="cd00082">
    <property type="entry name" value="HisKA"/>
    <property type="match status" value="1"/>
</dbReference>
<evidence type="ECO:0000256" key="2">
    <source>
        <dbReference type="ARBA" id="ARBA00004651"/>
    </source>
</evidence>
<accession>A0A7Y3SUD5</accession>
<dbReference type="SMART" id="SM00304">
    <property type="entry name" value="HAMP"/>
    <property type="match status" value="1"/>
</dbReference>
<dbReference type="GO" id="GO:0005886">
    <property type="term" value="C:plasma membrane"/>
    <property type="evidence" value="ECO:0007669"/>
    <property type="project" value="UniProtKB-SubCell"/>
</dbReference>
<dbReference type="SUPFAM" id="SSF55874">
    <property type="entry name" value="ATPase domain of HSP90 chaperone/DNA topoisomerase II/histidine kinase"/>
    <property type="match status" value="1"/>
</dbReference>
<evidence type="ECO:0000256" key="9">
    <source>
        <dbReference type="ARBA" id="ARBA00022777"/>
    </source>
</evidence>
<keyword evidence="10" id="KW-0067">ATP-binding</keyword>
<evidence type="ECO:0000256" key="7">
    <source>
        <dbReference type="ARBA" id="ARBA00022692"/>
    </source>
</evidence>
<dbReference type="PROSITE" id="PS50885">
    <property type="entry name" value="HAMP"/>
    <property type="match status" value="1"/>
</dbReference>
<dbReference type="Gene3D" id="3.30.565.10">
    <property type="entry name" value="Histidine kinase-like ATPase, C-terminal domain"/>
    <property type="match status" value="1"/>
</dbReference>
<dbReference type="InterPro" id="IPR005467">
    <property type="entry name" value="His_kinase_dom"/>
</dbReference>
<dbReference type="AlphaFoldDB" id="A0A7Y3SUD5"/>
<dbReference type="CDD" id="cd06225">
    <property type="entry name" value="HAMP"/>
    <property type="match status" value="1"/>
</dbReference>
<keyword evidence="8" id="KW-0547">Nucleotide-binding</keyword>
<keyword evidence="11 14" id="KW-1133">Transmembrane helix</keyword>
<evidence type="ECO:0000313" key="18">
    <source>
        <dbReference type="Proteomes" id="UP000531659"/>
    </source>
</evidence>
<dbReference type="InterPro" id="IPR004358">
    <property type="entry name" value="Sig_transdc_His_kin-like_C"/>
</dbReference>
<dbReference type="SUPFAM" id="SSF47384">
    <property type="entry name" value="Homodimeric domain of signal transducing histidine kinase"/>
    <property type="match status" value="1"/>
</dbReference>
<gene>
    <name evidence="17" type="ORF">HLQ16_04910</name>
</gene>
<evidence type="ECO:0000256" key="1">
    <source>
        <dbReference type="ARBA" id="ARBA00000085"/>
    </source>
</evidence>
<keyword evidence="4" id="KW-1003">Cell membrane</keyword>
<dbReference type="InterPro" id="IPR003594">
    <property type="entry name" value="HATPase_dom"/>
</dbReference>
<evidence type="ECO:0000256" key="10">
    <source>
        <dbReference type="ARBA" id="ARBA00022840"/>
    </source>
</evidence>
<organism evidence="17 18">
    <name type="scientific">Clostridium estertheticum</name>
    <dbReference type="NCBI Taxonomy" id="238834"/>
    <lineage>
        <taxon>Bacteria</taxon>
        <taxon>Bacillati</taxon>
        <taxon>Bacillota</taxon>
        <taxon>Clostridia</taxon>
        <taxon>Eubacteriales</taxon>
        <taxon>Clostridiaceae</taxon>
        <taxon>Clostridium</taxon>
    </lineage>
</organism>
<evidence type="ECO:0000256" key="11">
    <source>
        <dbReference type="ARBA" id="ARBA00022989"/>
    </source>
</evidence>
<keyword evidence="6" id="KW-0808">Transferase</keyword>
<evidence type="ECO:0000313" key="17">
    <source>
        <dbReference type="EMBL" id="NNU75265.1"/>
    </source>
</evidence>
<evidence type="ECO:0000256" key="13">
    <source>
        <dbReference type="ARBA" id="ARBA00023136"/>
    </source>
</evidence>
<dbReference type="EC" id="2.7.13.3" evidence="3"/>
<evidence type="ECO:0000256" key="5">
    <source>
        <dbReference type="ARBA" id="ARBA00022553"/>
    </source>
</evidence>
<dbReference type="SUPFAM" id="SSF158472">
    <property type="entry name" value="HAMP domain-like"/>
    <property type="match status" value="1"/>
</dbReference>
<evidence type="ECO:0000256" key="3">
    <source>
        <dbReference type="ARBA" id="ARBA00012438"/>
    </source>
</evidence>
<dbReference type="SMART" id="SM00387">
    <property type="entry name" value="HATPase_c"/>
    <property type="match status" value="1"/>
</dbReference>
<keyword evidence="7 14" id="KW-0812">Transmembrane</keyword>
<dbReference type="RefSeq" id="WP_171296042.1">
    <property type="nucleotide sequence ID" value="NZ_CP077615.1"/>
</dbReference>
<keyword evidence="5" id="KW-0597">Phosphoprotein</keyword>
<proteinExistence type="predicted"/>
<evidence type="ECO:0000256" key="6">
    <source>
        <dbReference type="ARBA" id="ARBA00022679"/>
    </source>
</evidence>
<evidence type="ECO:0000259" key="16">
    <source>
        <dbReference type="PROSITE" id="PS50885"/>
    </source>
</evidence>
<protein>
    <recommendedName>
        <fullName evidence="3">histidine kinase</fullName>
        <ecNumber evidence="3">2.7.13.3</ecNumber>
    </recommendedName>
</protein>
<dbReference type="PROSITE" id="PS50109">
    <property type="entry name" value="HIS_KIN"/>
    <property type="match status" value="1"/>
</dbReference>
<dbReference type="Proteomes" id="UP000531659">
    <property type="component" value="Unassembled WGS sequence"/>
</dbReference>
<dbReference type="FunFam" id="3.30.565.10:FF:000006">
    <property type="entry name" value="Sensor histidine kinase WalK"/>
    <property type="match status" value="1"/>
</dbReference>
<dbReference type="GO" id="GO:0005524">
    <property type="term" value="F:ATP binding"/>
    <property type="evidence" value="ECO:0007669"/>
    <property type="project" value="UniProtKB-KW"/>
</dbReference>
<comment type="subcellular location">
    <subcellularLocation>
        <location evidence="2">Cell membrane</location>
        <topology evidence="2">Multi-pass membrane protein</topology>
    </subcellularLocation>
</comment>
<dbReference type="GeneID" id="83591349"/>
<dbReference type="CDD" id="cd00075">
    <property type="entry name" value="HATPase"/>
    <property type="match status" value="1"/>
</dbReference>
<evidence type="ECO:0000256" key="4">
    <source>
        <dbReference type="ARBA" id="ARBA00022475"/>
    </source>
</evidence>
<dbReference type="PANTHER" id="PTHR45528">
    <property type="entry name" value="SENSOR HISTIDINE KINASE CPXA"/>
    <property type="match status" value="1"/>
</dbReference>
<dbReference type="PANTHER" id="PTHR45528:SF1">
    <property type="entry name" value="SENSOR HISTIDINE KINASE CPXA"/>
    <property type="match status" value="1"/>
</dbReference>
<dbReference type="InterPro" id="IPR050398">
    <property type="entry name" value="HssS/ArlS-like"/>
</dbReference>
<evidence type="ECO:0000256" key="14">
    <source>
        <dbReference type="SAM" id="Phobius"/>
    </source>
</evidence>
<dbReference type="SMART" id="SM00388">
    <property type="entry name" value="HisKA"/>
    <property type="match status" value="1"/>
</dbReference>
<comment type="caution">
    <text evidence="17">The sequence shown here is derived from an EMBL/GenBank/DDBJ whole genome shotgun (WGS) entry which is preliminary data.</text>
</comment>
<dbReference type="Pfam" id="PF00512">
    <property type="entry name" value="HisKA"/>
    <property type="match status" value="1"/>
</dbReference>
<dbReference type="InterPro" id="IPR003661">
    <property type="entry name" value="HisK_dim/P_dom"/>
</dbReference>
<reference evidence="17 18" key="1">
    <citation type="submission" date="2020-05" db="EMBL/GenBank/DDBJ databases">
        <title>Complete genome of Clostridium estertheticum subspecies estertheticum, isolated from Vacuum packed lamb meat from New Zealand imported to Switzerland.</title>
        <authorList>
            <person name="Wambui J."/>
            <person name="Stevens M.J.A."/>
            <person name="Stephan R."/>
        </authorList>
    </citation>
    <scope>NUCLEOTIDE SEQUENCE [LARGE SCALE GENOMIC DNA]</scope>
    <source>
        <strain evidence="17 18">CEST001</strain>
    </source>
</reference>
<keyword evidence="9 17" id="KW-0418">Kinase</keyword>
<dbReference type="GO" id="GO:0000155">
    <property type="term" value="F:phosphorelay sensor kinase activity"/>
    <property type="evidence" value="ECO:0007669"/>
    <property type="project" value="InterPro"/>
</dbReference>
<dbReference type="Pfam" id="PF02518">
    <property type="entry name" value="HATPase_c"/>
    <property type="match status" value="1"/>
</dbReference>
<comment type="catalytic activity">
    <reaction evidence="1">
        <text>ATP + protein L-histidine = ADP + protein N-phospho-L-histidine.</text>
        <dbReference type="EC" id="2.7.13.3"/>
    </reaction>
</comment>
<feature type="domain" description="HAMP" evidence="16">
    <location>
        <begin position="184"/>
        <end position="236"/>
    </location>
</feature>
<keyword evidence="12" id="KW-0902">Two-component regulatory system</keyword>
<feature type="transmembrane region" description="Helical" evidence="14">
    <location>
        <begin position="156"/>
        <end position="178"/>
    </location>
</feature>
<dbReference type="InterPro" id="IPR036890">
    <property type="entry name" value="HATPase_C_sf"/>
</dbReference>
<dbReference type="EMBL" id="JABEYB010000003">
    <property type="protein sequence ID" value="NNU75265.1"/>
    <property type="molecule type" value="Genomic_DNA"/>
</dbReference>
<dbReference type="InterPro" id="IPR036097">
    <property type="entry name" value="HisK_dim/P_sf"/>
</dbReference>
<dbReference type="FunFam" id="1.10.287.130:FF:000001">
    <property type="entry name" value="Two-component sensor histidine kinase"/>
    <property type="match status" value="1"/>
</dbReference>
<dbReference type="Gene3D" id="6.10.340.10">
    <property type="match status" value="1"/>
</dbReference>
<feature type="transmembrane region" description="Helical" evidence="14">
    <location>
        <begin position="7"/>
        <end position="33"/>
    </location>
</feature>
<evidence type="ECO:0000259" key="15">
    <source>
        <dbReference type="PROSITE" id="PS50109"/>
    </source>
</evidence>
<dbReference type="Gene3D" id="1.10.287.130">
    <property type="match status" value="1"/>
</dbReference>
<dbReference type="InterPro" id="IPR003660">
    <property type="entry name" value="HAMP_dom"/>
</dbReference>
<dbReference type="PRINTS" id="PR00344">
    <property type="entry name" value="BCTRLSENSOR"/>
</dbReference>
<evidence type="ECO:0000256" key="8">
    <source>
        <dbReference type="ARBA" id="ARBA00022741"/>
    </source>
</evidence>
<name>A0A7Y3SUD5_9CLOT</name>
<feature type="domain" description="Histidine kinase" evidence="15">
    <location>
        <begin position="244"/>
        <end position="456"/>
    </location>
</feature>
<keyword evidence="13 14" id="KW-0472">Membrane</keyword>
<evidence type="ECO:0000256" key="12">
    <source>
        <dbReference type="ARBA" id="ARBA00023012"/>
    </source>
</evidence>